<sequence length="81" mass="8568">MRAPLPAPARAQRSRDVRTPVVYHAMGCRCWACTAPPMRRARRGLAAILHAALLLAIGGLLVCGTIATIRAIDRAPAGAAR</sequence>
<keyword evidence="3" id="KW-1185">Reference proteome</keyword>
<comment type="caution">
    <text evidence="2">The sequence shown here is derived from an EMBL/GenBank/DDBJ whole genome shotgun (WGS) entry which is preliminary data.</text>
</comment>
<protein>
    <recommendedName>
        <fullName evidence="4">Lipoprotein</fullName>
    </recommendedName>
</protein>
<gene>
    <name evidence="2" type="ORF">ACFQ1E_17475</name>
</gene>
<proteinExistence type="predicted"/>
<keyword evidence="1" id="KW-1133">Transmembrane helix</keyword>
<dbReference type="EMBL" id="JBHTJG010000010">
    <property type="protein sequence ID" value="MFD0948137.1"/>
    <property type="molecule type" value="Genomic_DNA"/>
</dbReference>
<evidence type="ECO:0000313" key="3">
    <source>
        <dbReference type="Proteomes" id="UP001596977"/>
    </source>
</evidence>
<organism evidence="2 3">
    <name type="scientific">Sphingomonas canadensis</name>
    <dbReference type="NCBI Taxonomy" id="1219257"/>
    <lineage>
        <taxon>Bacteria</taxon>
        <taxon>Pseudomonadati</taxon>
        <taxon>Pseudomonadota</taxon>
        <taxon>Alphaproteobacteria</taxon>
        <taxon>Sphingomonadales</taxon>
        <taxon>Sphingomonadaceae</taxon>
        <taxon>Sphingomonas</taxon>
    </lineage>
</organism>
<evidence type="ECO:0008006" key="4">
    <source>
        <dbReference type="Google" id="ProtNLM"/>
    </source>
</evidence>
<feature type="transmembrane region" description="Helical" evidence="1">
    <location>
        <begin position="47"/>
        <end position="72"/>
    </location>
</feature>
<keyword evidence="1" id="KW-0812">Transmembrane</keyword>
<dbReference type="RefSeq" id="WP_264945975.1">
    <property type="nucleotide sequence ID" value="NZ_JAPDRA010000010.1"/>
</dbReference>
<reference evidence="3" key="1">
    <citation type="journal article" date="2019" name="Int. J. Syst. Evol. Microbiol.">
        <title>The Global Catalogue of Microorganisms (GCM) 10K type strain sequencing project: providing services to taxonomists for standard genome sequencing and annotation.</title>
        <authorList>
            <consortium name="The Broad Institute Genomics Platform"/>
            <consortium name="The Broad Institute Genome Sequencing Center for Infectious Disease"/>
            <person name="Wu L."/>
            <person name="Ma J."/>
        </authorList>
    </citation>
    <scope>NUCLEOTIDE SEQUENCE [LARGE SCALE GENOMIC DNA]</scope>
    <source>
        <strain evidence="3">CCUG 62982</strain>
    </source>
</reference>
<name>A0ABW3HBH7_9SPHN</name>
<dbReference type="Proteomes" id="UP001596977">
    <property type="component" value="Unassembled WGS sequence"/>
</dbReference>
<evidence type="ECO:0000313" key="2">
    <source>
        <dbReference type="EMBL" id="MFD0948137.1"/>
    </source>
</evidence>
<keyword evidence="1" id="KW-0472">Membrane</keyword>
<accession>A0ABW3HBH7</accession>
<evidence type="ECO:0000256" key="1">
    <source>
        <dbReference type="SAM" id="Phobius"/>
    </source>
</evidence>